<evidence type="ECO:0000313" key="2">
    <source>
        <dbReference type="EMBL" id="GMJ04592.1"/>
    </source>
</evidence>
<feature type="domain" description="FAR1" evidence="1">
    <location>
        <begin position="14"/>
        <end position="100"/>
    </location>
</feature>
<dbReference type="EMBL" id="BSYR01000040">
    <property type="protein sequence ID" value="GMJ04592.1"/>
    <property type="molecule type" value="Genomic_DNA"/>
</dbReference>
<protein>
    <submittedName>
        <fullName evidence="2">FAR1-related sequence 5</fullName>
    </submittedName>
</protein>
<name>A0A9W7J0U3_HIBTR</name>
<dbReference type="Pfam" id="PF03101">
    <property type="entry name" value="FAR1"/>
    <property type="match status" value="1"/>
</dbReference>
<reference evidence="2" key="1">
    <citation type="submission" date="2023-05" db="EMBL/GenBank/DDBJ databases">
        <title>Genome and transcriptome analyses reveal genes involved in the formation of fine ridges on petal epidermal cells in Hibiscus trionum.</title>
        <authorList>
            <person name="Koshimizu S."/>
            <person name="Masuda S."/>
            <person name="Ishii T."/>
            <person name="Shirasu K."/>
            <person name="Hoshino A."/>
            <person name="Arita M."/>
        </authorList>
    </citation>
    <scope>NUCLEOTIDE SEQUENCE</scope>
    <source>
        <strain evidence="2">Hamamatsu line</strain>
    </source>
</reference>
<accession>A0A9W7J0U3</accession>
<proteinExistence type="predicted"/>
<evidence type="ECO:0000259" key="1">
    <source>
        <dbReference type="Pfam" id="PF03101"/>
    </source>
</evidence>
<dbReference type="OrthoDB" id="999819at2759"/>
<comment type="caution">
    <text evidence="2">The sequence shown here is derived from an EMBL/GenBank/DDBJ whole genome shotgun (WGS) entry which is preliminary data.</text>
</comment>
<sequence>MGVTVDSEDAAYDMYKAYAHGIGFSVRRGKNRYVSGTKDIRCKDFYYSKEGFKEFEDGINMKQYNKLETRTGCSAMIRFTVQDNHWTITRFISEHNHELATPSKRHLLRSSRSLSTAKADVISSMVSAGIRPTDVYSYLSKEACGYENIGFTKRDCYNYVNKQKMMVIEARDG</sequence>
<dbReference type="PANTHER" id="PTHR47718:SF17">
    <property type="entry name" value="PROTEIN FAR1-RELATED SEQUENCE 5-LIKE"/>
    <property type="match status" value="1"/>
</dbReference>
<evidence type="ECO:0000313" key="3">
    <source>
        <dbReference type="Proteomes" id="UP001165190"/>
    </source>
</evidence>
<dbReference type="PANTHER" id="PTHR47718">
    <property type="entry name" value="OS01G0519700 PROTEIN"/>
    <property type="match status" value="1"/>
</dbReference>
<gene>
    <name evidence="2" type="ORF">HRI_004128400</name>
</gene>
<dbReference type="Proteomes" id="UP001165190">
    <property type="component" value="Unassembled WGS sequence"/>
</dbReference>
<keyword evidence="3" id="KW-1185">Reference proteome</keyword>
<dbReference type="AlphaFoldDB" id="A0A9W7J0U3"/>
<dbReference type="InterPro" id="IPR004330">
    <property type="entry name" value="FAR1_DNA_bnd_dom"/>
</dbReference>
<organism evidence="2 3">
    <name type="scientific">Hibiscus trionum</name>
    <name type="common">Flower of an hour</name>
    <dbReference type="NCBI Taxonomy" id="183268"/>
    <lineage>
        <taxon>Eukaryota</taxon>
        <taxon>Viridiplantae</taxon>
        <taxon>Streptophyta</taxon>
        <taxon>Embryophyta</taxon>
        <taxon>Tracheophyta</taxon>
        <taxon>Spermatophyta</taxon>
        <taxon>Magnoliopsida</taxon>
        <taxon>eudicotyledons</taxon>
        <taxon>Gunneridae</taxon>
        <taxon>Pentapetalae</taxon>
        <taxon>rosids</taxon>
        <taxon>malvids</taxon>
        <taxon>Malvales</taxon>
        <taxon>Malvaceae</taxon>
        <taxon>Malvoideae</taxon>
        <taxon>Hibiscus</taxon>
    </lineage>
</organism>